<reference evidence="1" key="1">
    <citation type="journal article" date="2014" name="Front. Microbiol.">
        <title>High frequency of phylogenetically diverse reductive dehalogenase-homologous genes in deep subseafloor sedimentary metagenomes.</title>
        <authorList>
            <person name="Kawai M."/>
            <person name="Futagami T."/>
            <person name="Toyoda A."/>
            <person name="Takaki Y."/>
            <person name="Nishi S."/>
            <person name="Hori S."/>
            <person name="Arai W."/>
            <person name="Tsubouchi T."/>
            <person name="Morono Y."/>
            <person name="Uchiyama I."/>
            <person name="Ito T."/>
            <person name="Fujiyama A."/>
            <person name="Inagaki F."/>
            <person name="Takami H."/>
        </authorList>
    </citation>
    <scope>NUCLEOTIDE SEQUENCE</scope>
    <source>
        <strain evidence="1">Expedition CK06-06</strain>
    </source>
</reference>
<accession>X1NUH9</accession>
<evidence type="ECO:0000313" key="1">
    <source>
        <dbReference type="EMBL" id="GAI47263.1"/>
    </source>
</evidence>
<protein>
    <submittedName>
        <fullName evidence="1">Uncharacterized protein</fullName>
    </submittedName>
</protein>
<feature type="non-terminal residue" evidence="1">
    <location>
        <position position="98"/>
    </location>
</feature>
<proteinExistence type="predicted"/>
<comment type="caution">
    <text evidence="1">The sequence shown here is derived from an EMBL/GenBank/DDBJ whole genome shotgun (WGS) entry which is preliminary data.</text>
</comment>
<dbReference type="EMBL" id="BARV01039662">
    <property type="protein sequence ID" value="GAI47263.1"/>
    <property type="molecule type" value="Genomic_DNA"/>
</dbReference>
<sequence length="98" mass="10788">MAKWLESLPSKQLKVLTDIGLLDRARSAASQPLTEHLDSELDLPGFRQSLIAKGATALYIAVVTGRARRIINNCGFKFWNDICPSKVMAFLDGLRAGE</sequence>
<organism evidence="1">
    <name type="scientific">marine sediment metagenome</name>
    <dbReference type="NCBI Taxonomy" id="412755"/>
    <lineage>
        <taxon>unclassified sequences</taxon>
        <taxon>metagenomes</taxon>
        <taxon>ecological metagenomes</taxon>
    </lineage>
</organism>
<dbReference type="AlphaFoldDB" id="X1NUH9"/>
<name>X1NUH9_9ZZZZ</name>
<gene>
    <name evidence="1" type="ORF">S06H3_60715</name>
</gene>